<comment type="caution">
    <text evidence="2">The sequence shown here is derived from an EMBL/GenBank/DDBJ whole genome shotgun (WGS) entry which is preliminary data.</text>
</comment>
<protein>
    <submittedName>
        <fullName evidence="2">Uncharacterized protein</fullName>
    </submittedName>
</protein>
<dbReference type="AlphaFoldDB" id="A0A7J8ZPT0"/>
<keyword evidence="3" id="KW-1185">Reference proteome</keyword>
<organism evidence="2 3">
    <name type="scientific">Gossypium laxum</name>
    <dbReference type="NCBI Taxonomy" id="34288"/>
    <lineage>
        <taxon>Eukaryota</taxon>
        <taxon>Viridiplantae</taxon>
        <taxon>Streptophyta</taxon>
        <taxon>Embryophyta</taxon>
        <taxon>Tracheophyta</taxon>
        <taxon>Spermatophyta</taxon>
        <taxon>Magnoliopsida</taxon>
        <taxon>eudicotyledons</taxon>
        <taxon>Gunneridae</taxon>
        <taxon>Pentapetalae</taxon>
        <taxon>rosids</taxon>
        <taxon>malvids</taxon>
        <taxon>Malvales</taxon>
        <taxon>Malvaceae</taxon>
        <taxon>Malvoideae</taxon>
        <taxon>Gossypium</taxon>
    </lineage>
</organism>
<sequence>MIQDSQPQHEDKDEDFDPNARYDAIQLEIYQKKQE</sequence>
<feature type="region of interest" description="Disordered" evidence="1">
    <location>
        <begin position="1"/>
        <end position="21"/>
    </location>
</feature>
<evidence type="ECO:0000313" key="3">
    <source>
        <dbReference type="Proteomes" id="UP000593574"/>
    </source>
</evidence>
<evidence type="ECO:0000256" key="1">
    <source>
        <dbReference type="SAM" id="MobiDB-lite"/>
    </source>
</evidence>
<gene>
    <name evidence="2" type="ORF">Golax_012808</name>
</gene>
<evidence type="ECO:0000313" key="2">
    <source>
        <dbReference type="EMBL" id="MBA0713797.1"/>
    </source>
</evidence>
<accession>A0A7J8ZPT0</accession>
<proteinExistence type="predicted"/>
<dbReference type="EMBL" id="JABEZV010000006">
    <property type="protein sequence ID" value="MBA0713797.1"/>
    <property type="molecule type" value="Genomic_DNA"/>
</dbReference>
<name>A0A7J8ZPT0_9ROSI</name>
<feature type="non-terminal residue" evidence="2">
    <location>
        <position position="35"/>
    </location>
</feature>
<dbReference type="Proteomes" id="UP000593574">
    <property type="component" value="Unassembled WGS sequence"/>
</dbReference>
<reference evidence="2 3" key="1">
    <citation type="journal article" date="2019" name="Genome Biol. Evol.">
        <title>Insights into the evolution of the New World diploid cottons (Gossypium, subgenus Houzingenia) based on genome sequencing.</title>
        <authorList>
            <person name="Grover C.E."/>
            <person name="Arick M.A. 2nd"/>
            <person name="Thrash A."/>
            <person name="Conover J.L."/>
            <person name="Sanders W.S."/>
            <person name="Peterson D.G."/>
            <person name="Frelichowski J.E."/>
            <person name="Scheffler J.A."/>
            <person name="Scheffler B.E."/>
            <person name="Wendel J.F."/>
        </authorList>
    </citation>
    <scope>NUCLEOTIDE SEQUENCE [LARGE SCALE GENOMIC DNA]</scope>
    <source>
        <strain evidence="2">4</strain>
        <tissue evidence="2">Leaf</tissue>
    </source>
</reference>